<organism evidence="2 3">
    <name type="scientific">Myxococcus fulvus</name>
    <dbReference type="NCBI Taxonomy" id="33"/>
    <lineage>
        <taxon>Bacteria</taxon>
        <taxon>Pseudomonadati</taxon>
        <taxon>Myxococcota</taxon>
        <taxon>Myxococcia</taxon>
        <taxon>Myxococcales</taxon>
        <taxon>Cystobacterineae</taxon>
        <taxon>Myxococcaceae</taxon>
        <taxon>Myxococcus</taxon>
    </lineage>
</organism>
<reference evidence="2 3" key="1">
    <citation type="submission" date="2019-07" db="EMBL/GenBank/DDBJ databases">
        <title>Whole genome shotgun sequence of Myxococcus fulvus NBRC 100333.</title>
        <authorList>
            <person name="Hosoyama A."/>
            <person name="Uohara A."/>
            <person name="Ohji S."/>
            <person name="Ichikawa N."/>
        </authorList>
    </citation>
    <scope>NUCLEOTIDE SEQUENCE [LARGE SCALE GENOMIC DNA]</scope>
    <source>
        <strain evidence="2 3">NBRC 100333</strain>
    </source>
</reference>
<sequence>MTLRLVLGVPVLAATQGKDQRAAQYEEASHDPYAYRAMPHNESPSLTLPKGCGTPAVGQVNGKK</sequence>
<dbReference type="Proteomes" id="UP000321514">
    <property type="component" value="Unassembled WGS sequence"/>
</dbReference>
<protein>
    <submittedName>
        <fullName evidence="2">Uncharacterized protein</fullName>
    </submittedName>
</protein>
<dbReference type="AlphaFoldDB" id="A0A511T3U6"/>
<evidence type="ECO:0000256" key="1">
    <source>
        <dbReference type="SAM" id="MobiDB-lite"/>
    </source>
</evidence>
<comment type="caution">
    <text evidence="2">The sequence shown here is derived from an EMBL/GenBank/DDBJ whole genome shotgun (WGS) entry which is preliminary data.</text>
</comment>
<dbReference type="EMBL" id="BJXR01000030">
    <property type="protein sequence ID" value="GEN08846.1"/>
    <property type="molecule type" value="Genomic_DNA"/>
</dbReference>
<accession>A0A511T3U6</accession>
<feature type="region of interest" description="Disordered" evidence="1">
    <location>
        <begin position="41"/>
        <end position="64"/>
    </location>
</feature>
<gene>
    <name evidence="2" type="ORF">MFU01_38830</name>
</gene>
<proteinExistence type="predicted"/>
<name>A0A511T3U6_MYXFU</name>
<evidence type="ECO:0000313" key="3">
    <source>
        <dbReference type="Proteomes" id="UP000321514"/>
    </source>
</evidence>
<evidence type="ECO:0000313" key="2">
    <source>
        <dbReference type="EMBL" id="GEN08846.1"/>
    </source>
</evidence>